<organism evidence="1 2">
    <name type="scientific">Pleurotus cornucopiae</name>
    <name type="common">Cornucopia mushroom</name>
    <dbReference type="NCBI Taxonomy" id="5321"/>
    <lineage>
        <taxon>Eukaryota</taxon>
        <taxon>Fungi</taxon>
        <taxon>Dikarya</taxon>
        <taxon>Basidiomycota</taxon>
        <taxon>Agaricomycotina</taxon>
        <taxon>Agaricomycetes</taxon>
        <taxon>Agaricomycetidae</taxon>
        <taxon>Agaricales</taxon>
        <taxon>Pleurotineae</taxon>
        <taxon>Pleurotaceae</taxon>
        <taxon>Pleurotus</taxon>
    </lineage>
</organism>
<dbReference type="EMBL" id="WQMT02000004">
    <property type="protein sequence ID" value="KAG9223874.1"/>
    <property type="molecule type" value="Genomic_DNA"/>
</dbReference>
<evidence type="ECO:0000313" key="1">
    <source>
        <dbReference type="EMBL" id="KAG9223874.1"/>
    </source>
</evidence>
<comment type="caution">
    <text evidence="1">The sequence shown here is derived from an EMBL/GenBank/DDBJ whole genome shotgun (WGS) entry which is preliminary data.</text>
</comment>
<name>A0ACB7J011_PLECO</name>
<proteinExistence type="predicted"/>
<sequence>MGAYLSVMDESWPPKPKWKVDEVPGMTGKVALVTGGTSGIGKEVAKELLLRGAKVYRRLRSSVRHQRLGWVLLYIMSQCQDELLTSDYQAPFLLTELLLPTLISTSSKSNGFKARVVNMTSGYHFLSKIDFNKLRDTPSRRETSPQDLYAQSKLGNVVFATELARRYGDQGIVSTCINPGNIRTNLQRHLPTITGKVFGLMLYPLENGILSPLYAATTEEGASLNGKYLKPFVRVGQASKGSQDPKVGKELWTWMEEQTKSYTSSEEESTSAAPPA</sequence>
<protein>
    <submittedName>
        <fullName evidence="1">Uncharacterized protein</fullName>
    </submittedName>
</protein>
<accession>A0ACB7J011</accession>
<evidence type="ECO:0000313" key="2">
    <source>
        <dbReference type="Proteomes" id="UP000824881"/>
    </source>
</evidence>
<gene>
    <name evidence="1" type="ORF">CCMSSC00406_0007736</name>
</gene>
<dbReference type="Proteomes" id="UP000824881">
    <property type="component" value="Unassembled WGS sequence"/>
</dbReference>
<reference evidence="1 2" key="1">
    <citation type="journal article" date="2021" name="Appl. Environ. Microbiol.">
        <title>Genetic linkage and physical mapping for an oyster mushroom Pleurotus cornucopiae and QTL analysis for the trait cap color.</title>
        <authorList>
            <person name="Zhang Y."/>
            <person name="Gao W."/>
            <person name="Sonnenberg A."/>
            <person name="Chen Q."/>
            <person name="Zhang J."/>
            <person name="Huang C."/>
        </authorList>
    </citation>
    <scope>NUCLEOTIDE SEQUENCE [LARGE SCALE GENOMIC DNA]</scope>
    <source>
        <strain evidence="1">CCMSSC00406</strain>
    </source>
</reference>
<keyword evidence="2" id="KW-1185">Reference proteome</keyword>